<evidence type="ECO:0000256" key="2">
    <source>
        <dbReference type="ARBA" id="ARBA00022494"/>
    </source>
</evidence>
<evidence type="ECO:0000313" key="10">
    <source>
        <dbReference type="Proteomes" id="UP000015105"/>
    </source>
</evidence>
<evidence type="ECO:0000256" key="3">
    <source>
        <dbReference type="ARBA" id="ARBA00022531"/>
    </source>
</evidence>
<organism evidence="9 10">
    <name type="scientific">Aegilops tauschii subsp. strangulata</name>
    <name type="common">Goatgrass</name>
    <dbReference type="NCBI Taxonomy" id="200361"/>
    <lineage>
        <taxon>Eukaryota</taxon>
        <taxon>Viridiplantae</taxon>
        <taxon>Streptophyta</taxon>
        <taxon>Embryophyta</taxon>
        <taxon>Tracheophyta</taxon>
        <taxon>Spermatophyta</taxon>
        <taxon>Magnoliopsida</taxon>
        <taxon>Liliopsida</taxon>
        <taxon>Poales</taxon>
        <taxon>Poaceae</taxon>
        <taxon>BOP clade</taxon>
        <taxon>Pooideae</taxon>
        <taxon>Triticodae</taxon>
        <taxon>Triticeae</taxon>
        <taxon>Triticinae</taxon>
        <taxon>Aegilops</taxon>
    </lineage>
</organism>
<dbReference type="SUPFAM" id="SSF161077">
    <property type="entry name" value="Photosystem II antenna protein-like"/>
    <property type="match status" value="1"/>
</dbReference>
<comment type="subcellular location">
    <subcellularLocation>
        <location evidence="1">Membrane</location>
        <topology evidence="1">Multi-pass membrane protein</topology>
    </subcellularLocation>
</comment>
<dbReference type="Gramene" id="AET0Gv20081300.2">
    <property type="protein sequence ID" value="AET0Gv20081300.2"/>
    <property type="gene ID" value="AET0Gv20081300"/>
</dbReference>
<dbReference type="GO" id="GO:0016168">
    <property type="term" value="F:chlorophyll binding"/>
    <property type="evidence" value="ECO:0007669"/>
    <property type="project" value="UniProtKB-KW"/>
</dbReference>
<dbReference type="Pfam" id="PF00421">
    <property type="entry name" value="PSII"/>
    <property type="match status" value="1"/>
</dbReference>
<protein>
    <recommendedName>
        <fullName evidence="11">Photosystem II CP43 chlorophyll apoprotein</fullName>
    </recommendedName>
</protein>
<keyword evidence="2" id="KW-0148">Chlorophyll</keyword>
<evidence type="ECO:0000256" key="4">
    <source>
        <dbReference type="ARBA" id="ARBA00022692"/>
    </source>
</evidence>
<reference evidence="9" key="3">
    <citation type="submission" date="2019-03" db="UniProtKB">
        <authorList>
            <consortium name="EnsemblPlants"/>
        </authorList>
    </citation>
    <scope>IDENTIFICATION</scope>
</reference>
<proteinExistence type="predicted"/>
<evidence type="ECO:0000256" key="1">
    <source>
        <dbReference type="ARBA" id="ARBA00004141"/>
    </source>
</evidence>
<dbReference type="GO" id="GO:0009536">
    <property type="term" value="C:plastid"/>
    <property type="evidence" value="ECO:0007669"/>
    <property type="project" value="UniProtKB-ARBA"/>
</dbReference>
<dbReference type="GO" id="GO:0009523">
    <property type="term" value="C:photosystem II"/>
    <property type="evidence" value="ECO:0007669"/>
    <property type="project" value="UniProtKB-KW"/>
</dbReference>
<keyword evidence="6" id="KW-0157">Chromophore</keyword>
<keyword evidence="4" id="KW-0812">Transmembrane</keyword>
<dbReference type="AlphaFoldDB" id="A0A452XE76"/>
<name>A0A452XE76_AEGTS</name>
<dbReference type="Proteomes" id="UP000015105">
    <property type="component" value="Unassembled WGS sequence"/>
</dbReference>
<evidence type="ECO:0000256" key="5">
    <source>
        <dbReference type="ARBA" id="ARBA00022989"/>
    </source>
</evidence>
<evidence type="ECO:0000313" key="9">
    <source>
        <dbReference type="EnsemblPlants" id="AET0Gv20081300.2"/>
    </source>
</evidence>
<keyword evidence="10" id="KW-1185">Reference proteome</keyword>
<keyword evidence="3" id="KW-0602">Photosynthesis</keyword>
<keyword evidence="8" id="KW-0604">Photosystem II</keyword>
<dbReference type="InterPro" id="IPR000932">
    <property type="entry name" value="PS_antenna-like"/>
</dbReference>
<evidence type="ECO:0000256" key="7">
    <source>
        <dbReference type="ARBA" id="ARBA00023136"/>
    </source>
</evidence>
<evidence type="ECO:0008006" key="11">
    <source>
        <dbReference type="Google" id="ProtNLM"/>
    </source>
</evidence>
<dbReference type="InterPro" id="IPR036001">
    <property type="entry name" value="PS_II_antenna-like_sf"/>
</dbReference>
<keyword evidence="5" id="KW-1133">Transmembrane helix</keyword>
<sequence length="139" mass="15800">MKILYSLRRFYHVETLFNGTFILAGRDQETTSFPWWAGNARLINLSGKLLGAHVAYAELIVFWAGAMNLFEVAHFVPEKPMYEQGLILLPHLATLGWGVGPGGSSRYFSVLCIWRTSPNFLRSLRLRWHLSRASGTRDS</sequence>
<keyword evidence="7" id="KW-0472">Membrane</keyword>
<dbReference type="GO" id="GO:0009767">
    <property type="term" value="P:photosynthetic electron transport chain"/>
    <property type="evidence" value="ECO:0007669"/>
    <property type="project" value="InterPro"/>
</dbReference>
<reference evidence="10" key="2">
    <citation type="journal article" date="2017" name="Nat. Plants">
        <title>The Aegilops tauschii genome reveals multiple impacts of transposons.</title>
        <authorList>
            <person name="Zhao G."/>
            <person name="Zou C."/>
            <person name="Li K."/>
            <person name="Wang K."/>
            <person name="Li T."/>
            <person name="Gao L."/>
            <person name="Zhang X."/>
            <person name="Wang H."/>
            <person name="Yang Z."/>
            <person name="Liu X."/>
            <person name="Jiang W."/>
            <person name="Mao L."/>
            <person name="Kong X."/>
            <person name="Jiao Y."/>
            <person name="Jia J."/>
        </authorList>
    </citation>
    <scope>NUCLEOTIDE SEQUENCE [LARGE SCALE GENOMIC DNA]</scope>
    <source>
        <strain evidence="10">cv. AL8/78</strain>
    </source>
</reference>
<dbReference type="EnsemblPlants" id="AET0Gv20081300.2">
    <property type="protein sequence ID" value="AET0Gv20081300.2"/>
    <property type="gene ID" value="AET0Gv20081300"/>
</dbReference>
<evidence type="ECO:0000256" key="6">
    <source>
        <dbReference type="ARBA" id="ARBA00022991"/>
    </source>
</evidence>
<reference evidence="10" key="1">
    <citation type="journal article" date="2014" name="Science">
        <title>Ancient hybridizations among the ancestral genomes of bread wheat.</title>
        <authorList>
            <consortium name="International Wheat Genome Sequencing Consortium,"/>
            <person name="Marcussen T."/>
            <person name="Sandve S.R."/>
            <person name="Heier L."/>
            <person name="Spannagl M."/>
            <person name="Pfeifer M."/>
            <person name="Jakobsen K.S."/>
            <person name="Wulff B.B."/>
            <person name="Steuernagel B."/>
            <person name="Mayer K.F."/>
            <person name="Olsen O.A."/>
        </authorList>
    </citation>
    <scope>NUCLEOTIDE SEQUENCE [LARGE SCALE GENOMIC DNA]</scope>
    <source>
        <strain evidence="10">cv. AL8/78</strain>
    </source>
</reference>
<evidence type="ECO:0000256" key="8">
    <source>
        <dbReference type="ARBA" id="ARBA00023276"/>
    </source>
</evidence>
<accession>A0A452XE76</accession>